<evidence type="ECO:0000313" key="8">
    <source>
        <dbReference type="Proteomes" id="UP000594688"/>
    </source>
</evidence>
<dbReference type="KEGG" id="nli:G3M70_14385"/>
<name>A0A7T0BXY1_9BACT</name>
<dbReference type="GO" id="GO:0016491">
    <property type="term" value="F:oxidoreductase activity"/>
    <property type="evidence" value="ECO:0007669"/>
    <property type="project" value="UniProtKB-KW"/>
</dbReference>
<dbReference type="InterPro" id="IPR029154">
    <property type="entry name" value="HIBADH-like_NADP-bd"/>
</dbReference>
<evidence type="ECO:0000256" key="4">
    <source>
        <dbReference type="PIRSR" id="PIRSR000103-1"/>
    </source>
</evidence>
<dbReference type="InterPro" id="IPR036291">
    <property type="entry name" value="NAD(P)-bd_dom_sf"/>
</dbReference>
<dbReference type="PROSITE" id="PS00895">
    <property type="entry name" value="3_HYDROXYISOBUT_DH"/>
    <property type="match status" value="1"/>
</dbReference>
<comment type="similarity">
    <text evidence="1">Belongs to the HIBADH-related family.</text>
</comment>
<dbReference type="InterPro" id="IPR008927">
    <property type="entry name" value="6-PGluconate_DH-like_C_sf"/>
</dbReference>
<dbReference type="PIRSF" id="PIRSF000103">
    <property type="entry name" value="HIBADH"/>
    <property type="match status" value="1"/>
</dbReference>
<dbReference type="GO" id="GO:0016054">
    <property type="term" value="P:organic acid catabolic process"/>
    <property type="evidence" value="ECO:0007669"/>
    <property type="project" value="UniProtKB-ARBA"/>
</dbReference>
<feature type="domain" description="3-hydroxyisobutyrate dehydrogenase-like NAD-binding" evidence="6">
    <location>
        <begin position="166"/>
        <end position="285"/>
    </location>
</feature>
<organism evidence="7 8">
    <name type="scientific">Candidatus Nitronauta litoralis</name>
    <dbReference type="NCBI Taxonomy" id="2705533"/>
    <lineage>
        <taxon>Bacteria</taxon>
        <taxon>Pseudomonadati</taxon>
        <taxon>Nitrospinota/Tectimicrobiota group</taxon>
        <taxon>Nitrospinota</taxon>
        <taxon>Nitrospinia</taxon>
        <taxon>Nitrospinales</taxon>
        <taxon>Nitrospinaceae</taxon>
        <taxon>Candidatus Nitronauta</taxon>
    </lineage>
</organism>
<dbReference type="Pfam" id="PF14833">
    <property type="entry name" value="NAD_binding_11"/>
    <property type="match status" value="1"/>
</dbReference>
<dbReference type="Proteomes" id="UP000594688">
    <property type="component" value="Chromosome"/>
</dbReference>
<dbReference type="EMBL" id="CP048685">
    <property type="protein sequence ID" value="QPJ62999.1"/>
    <property type="molecule type" value="Genomic_DNA"/>
</dbReference>
<dbReference type="InterPro" id="IPR006115">
    <property type="entry name" value="6PGDH_NADP-bd"/>
</dbReference>
<gene>
    <name evidence="7" type="ORF">G3M70_14385</name>
</gene>
<feature type="active site" evidence="4">
    <location>
        <position position="172"/>
    </location>
</feature>
<dbReference type="PANTHER" id="PTHR43060">
    <property type="entry name" value="3-HYDROXYISOBUTYRATE DEHYDROGENASE-LIKE 1, MITOCHONDRIAL-RELATED"/>
    <property type="match status" value="1"/>
</dbReference>
<dbReference type="Gene3D" id="1.10.1040.10">
    <property type="entry name" value="N-(1-d-carboxylethyl)-l-norvaline Dehydrogenase, domain 2"/>
    <property type="match status" value="1"/>
</dbReference>
<dbReference type="Gene3D" id="3.40.50.720">
    <property type="entry name" value="NAD(P)-binding Rossmann-like Domain"/>
    <property type="match status" value="1"/>
</dbReference>
<dbReference type="AlphaFoldDB" id="A0A7T0BXY1"/>
<dbReference type="GO" id="GO:0051287">
    <property type="term" value="F:NAD binding"/>
    <property type="evidence" value="ECO:0007669"/>
    <property type="project" value="InterPro"/>
</dbReference>
<dbReference type="InterPro" id="IPR002204">
    <property type="entry name" value="3-OH-isobutyrate_DH-rel_CS"/>
</dbReference>
<sequence>MKKIGYIGLGIMGASMARNLLCEGFEVIVWNRTESRADVLLNDGAKWAKSPEALADQVELICVNVTDTPDVEAVLFGAGGIAGRSGSSPLVVVDHSTISPEATRGFARRLKDRKIDFLDAPVTGGDIGARDATLSIMVGGEEPVFMRSLPVLKAVGKKITYVGENGAGQLCKACNQIMGALNLLGVCEAMALAQKGGLALNKMLEVTGAGAAGSWALDNLGKQIAEGDMEPGFMVDLMRKDLTIVQKEAAGLDLPLLGAGMVERLFQAASEMGHGQKGTQALSRVVEATGKFKFGERPGE</sequence>
<keyword evidence="3" id="KW-0520">NAD</keyword>
<reference evidence="7 8" key="1">
    <citation type="submission" date="2020-02" db="EMBL/GenBank/DDBJ databases">
        <title>Genomic and physiological characterization of two novel Nitrospinaceae genera.</title>
        <authorList>
            <person name="Mueller A.J."/>
            <person name="Jung M.-Y."/>
            <person name="Strachan C.R."/>
            <person name="Herbold C.W."/>
            <person name="Kirkegaard R.H."/>
            <person name="Daims H."/>
        </authorList>
    </citation>
    <scope>NUCLEOTIDE SEQUENCE [LARGE SCALE GENOMIC DNA]</scope>
    <source>
        <strain evidence="7">EB</strain>
    </source>
</reference>
<evidence type="ECO:0000256" key="3">
    <source>
        <dbReference type="ARBA" id="ARBA00023027"/>
    </source>
</evidence>
<evidence type="ECO:0000259" key="5">
    <source>
        <dbReference type="Pfam" id="PF03446"/>
    </source>
</evidence>
<dbReference type="PANTHER" id="PTHR43060:SF15">
    <property type="entry name" value="3-HYDROXYISOBUTYRATE DEHYDROGENASE-LIKE 1, MITOCHONDRIAL-RELATED"/>
    <property type="match status" value="1"/>
</dbReference>
<dbReference type="GO" id="GO:0050661">
    <property type="term" value="F:NADP binding"/>
    <property type="evidence" value="ECO:0007669"/>
    <property type="project" value="InterPro"/>
</dbReference>
<protein>
    <submittedName>
        <fullName evidence="7">NAD(P)-dependent oxidoreductase</fullName>
    </submittedName>
</protein>
<dbReference type="InterPro" id="IPR015815">
    <property type="entry name" value="HIBADH-related"/>
</dbReference>
<evidence type="ECO:0000256" key="2">
    <source>
        <dbReference type="ARBA" id="ARBA00023002"/>
    </source>
</evidence>
<accession>A0A7T0BXY1</accession>
<dbReference type="SUPFAM" id="SSF51735">
    <property type="entry name" value="NAD(P)-binding Rossmann-fold domains"/>
    <property type="match status" value="1"/>
</dbReference>
<evidence type="ECO:0000256" key="1">
    <source>
        <dbReference type="ARBA" id="ARBA00009080"/>
    </source>
</evidence>
<dbReference type="InterPro" id="IPR013328">
    <property type="entry name" value="6PGD_dom2"/>
</dbReference>
<keyword evidence="2" id="KW-0560">Oxidoreductase</keyword>
<evidence type="ECO:0000259" key="6">
    <source>
        <dbReference type="Pfam" id="PF14833"/>
    </source>
</evidence>
<feature type="domain" description="6-phosphogluconate dehydrogenase NADP-binding" evidence="5">
    <location>
        <begin position="3"/>
        <end position="163"/>
    </location>
</feature>
<dbReference type="Pfam" id="PF03446">
    <property type="entry name" value="NAD_binding_2"/>
    <property type="match status" value="1"/>
</dbReference>
<dbReference type="SUPFAM" id="SSF48179">
    <property type="entry name" value="6-phosphogluconate dehydrogenase C-terminal domain-like"/>
    <property type="match status" value="1"/>
</dbReference>
<proteinExistence type="inferred from homology"/>
<evidence type="ECO:0000313" key="7">
    <source>
        <dbReference type="EMBL" id="QPJ62999.1"/>
    </source>
</evidence>